<accession>A0A5P8NKL8</accession>
<evidence type="ECO:0000313" key="2">
    <source>
        <dbReference type="Proteomes" id="UP000327119"/>
    </source>
</evidence>
<organism evidence="1 2">
    <name type="scientific">Pantoea phage vB_PagP-SK1</name>
    <dbReference type="NCBI Taxonomy" id="2653646"/>
    <lineage>
        <taxon>Viruses</taxon>
        <taxon>Duplodnaviria</taxon>
        <taxon>Heunggongvirae</taxon>
        <taxon>Uroviricota</taxon>
        <taxon>Caudoviricetes</taxon>
        <taxon>Autographivirales</taxon>
        <taxon>Autotranscriptaviridae</taxon>
        <taxon>Studiervirinae</taxon>
        <taxon>Elunavirus</taxon>
        <taxon>Elunavirus PagPSK1</taxon>
    </lineage>
</organism>
<name>A0A5P8NKL8_9CAUD</name>
<evidence type="ECO:0000313" key="1">
    <source>
        <dbReference type="EMBL" id="QFR42362.1"/>
    </source>
</evidence>
<protein>
    <recommendedName>
        <fullName evidence="3">Gp4.3</fullName>
    </recommendedName>
</protein>
<evidence type="ECO:0008006" key="3">
    <source>
        <dbReference type="Google" id="ProtNLM"/>
    </source>
</evidence>
<proteinExistence type="predicted"/>
<reference evidence="1 2" key="1">
    <citation type="submission" date="2019-09" db="EMBL/GenBank/DDBJ databases">
        <title>Isolation and characterization of vB_PagP-SK1, a T7-like phage infecting Pantoea agglomerans.</title>
        <authorList>
            <person name="McDougall D.L."/>
            <person name="Soutar C.D."/>
            <person name="Perry B.J."/>
            <person name="Brown C."/>
            <person name="Alexander D."/>
            <person name="Yost C.K."/>
            <person name="Stavrinides J."/>
        </authorList>
    </citation>
    <scope>NUCLEOTIDE SEQUENCE [LARGE SCALE GENOMIC DNA]</scope>
</reference>
<dbReference type="EMBL" id="MN450150">
    <property type="protein sequence ID" value="QFR42362.1"/>
    <property type="molecule type" value="Genomic_DNA"/>
</dbReference>
<keyword evidence="2" id="KW-1185">Reference proteome</keyword>
<dbReference type="Pfam" id="PF17565">
    <property type="entry name" value="DUF5471"/>
    <property type="match status" value="1"/>
</dbReference>
<dbReference type="Proteomes" id="UP000327119">
    <property type="component" value="Segment"/>
</dbReference>
<sequence>MFKFIKFVGSLVVKAYQREAKALVKLAKAEDKLASKFAVAHVRAKEASIDATNKAAKVATDAQALSKFFL</sequence>
<dbReference type="InterPro" id="IPR035156">
    <property type="entry name" value="DUF5471"/>
</dbReference>